<dbReference type="PROSITE" id="PS00198">
    <property type="entry name" value="4FE4S_FER_1"/>
    <property type="match status" value="2"/>
</dbReference>
<dbReference type="Pfam" id="PF04055">
    <property type="entry name" value="Radical_SAM"/>
    <property type="match status" value="1"/>
</dbReference>
<evidence type="ECO:0000256" key="2">
    <source>
        <dbReference type="ARBA" id="ARBA00022485"/>
    </source>
</evidence>
<comment type="cofactor">
    <cofactor evidence="1">
        <name>[4Fe-4S] cluster</name>
        <dbReference type="ChEBI" id="CHEBI:49883"/>
    </cofactor>
</comment>
<keyword evidence="6" id="KW-0411">Iron-sulfur</keyword>
<dbReference type="InterPro" id="IPR017896">
    <property type="entry name" value="4Fe4S_Fe-S-bd"/>
</dbReference>
<comment type="caution">
    <text evidence="10">The sequence shown here is derived from an EMBL/GenBank/DDBJ whole genome shotgun (WGS) entry which is preliminary data.</text>
</comment>
<feature type="domain" description="Radical SAM core" evidence="9">
    <location>
        <begin position="15"/>
        <end position="276"/>
    </location>
</feature>
<evidence type="ECO:0000256" key="4">
    <source>
        <dbReference type="ARBA" id="ARBA00022723"/>
    </source>
</evidence>
<evidence type="ECO:0000259" key="9">
    <source>
        <dbReference type="PROSITE" id="PS51918"/>
    </source>
</evidence>
<dbReference type="SFLD" id="SFLDS00029">
    <property type="entry name" value="Radical_SAM"/>
    <property type="match status" value="1"/>
</dbReference>
<dbReference type="InterPro" id="IPR023912">
    <property type="entry name" value="YjjW_bact"/>
</dbReference>
<feature type="domain" description="4Fe-4S ferredoxin-type" evidence="8">
    <location>
        <begin position="37"/>
        <end position="66"/>
    </location>
</feature>
<reference evidence="10 11" key="1">
    <citation type="submission" date="2018-08" db="EMBL/GenBank/DDBJ databases">
        <title>A genome reference for cultivated species of the human gut microbiota.</title>
        <authorList>
            <person name="Zou Y."/>
            <person name="Xue W."/>
            <person name="Luo G."/>
        </authorList>
    </citation>
    <scope>NUCLEOTIDE SEQUENCE [LARGE SCALE GENOMIC DNA]</scope>
    <source>
        <strain evidence="10 11">AF18-46</strain>
    </source>
</reference>
<evidence type="ECO:0000313" key="10">
    <source>
        <dbReference type="EMBL" id="RGT56165.1"/>
    </source>
</evidence>
<dbReference type="RefSeq" id="WP_118764712.1">
    <property type="nucleotide sequence ID" value="NZ_CABJCF010000002.1"/>
</dbReference>
<dbReference type="SFLD" id="SFLDF00392">
    <property type="entry name" value="YjjI_activase"/>
    <property type="match status" value="1"/>
</dbReference>
<evidence type="ECO:0000256" key="7">
    <source>
        <dbReference type="ARBA" id="ARBA00047365"/>
    </source>
</evidence>
<comment type="catalytic activity">
    <reaction evidence="7">
        <text>glycyl-[protein] + reduced [flavodoxin] + S-adenosyl-L-methionine = glycin-2-yl radical-[protein] + semiquinone [flavodoxin] + 5'-deoxyadenosine + L-methionine + H(+)</text>
        <dbReference type="Rhea" id="RHEA:61976"/>
        <dbReference type="Rhea" id="RHEA-COMP:10622"/>
        <dbReference type="Rhea" id="RHEA-COMP:14480"/>
        <dbReference type="Rhea" id="RHEA-COMP:15993"/>
        <dbReference type="Rhea" id="RHEA-COMP:15994"/>
        <dbReference type="ChEBI" id="CHEBI:15378"/>
        <dbReference type="ChEBI" id="CHEBI:17319"/>
        <dbReference type="ChEBI" id="CHEBI:29947"/>
        <dbReference type="ChEBI" id="CHEBI:32722"/>
        <dbReference type="ChEBI" id="CHEBI:57618"/>
        <dbReference type="ChEBI" id="CHEBI:57844"/>
        <dbReference type="ChEBI" id="CHEBI:59789"/>
        <dbReference type="ChEBI" id="CHEBI:140311"/>
    </reaction>
</comment>
<dbReference type="SUPFAM" id="SSF54862">
    <property type="entry name" value="4Fe-4S ferredoxins"/>
    <property type="match status" value="1"/>
</dbReference>
<keyword evidence="2" id="KW-0004">4Fe-4S</keyword>
<dbReference type="Gene3D" id="3.20.20.70">
    <property type="entry name" value="Aldolase class I"/>
    <property type="match status" value="1"/>
</dbReference>
<dbReference type="InterPro" id="IPR012839">
    <property type="entry name" value="Organic_radical_activase"/>
</dbReference>
<proteinExistence type="predicted"/>
<keyword evidence="3" id="KW-0949">S-adenosyl-L-methionine</keyword>
<dbReference type="NCBIfam" id="TIGR04041">
    <property type="entry name" value="activase_YjjW"/>
    <property type="match status" value="1"/>
</dbReference>
<organism evidence="10 11">
    <name type="scientific">Solobacterium moorei</name>
    <dbReference type="NCBI Taxonomy" id="102148"/>
    <lineage>
        <taxon>Bacteria</taxon>
        <taxon>Bacillati</taxon>
        <taxon>Bacillota</taxon>
        <taxon>Erysipelotrichia</taxon>
        <taxon>Erysipelotrichales</taxon>
        <taxon>Erysipelotrichaceae</taxon>
        <taxon>Solobacterium</taxon>
    </lineage>
</organism>
<dbReference type="SFLD" id="SFLDG01066">
    <property type="entry name" value="organic_radical-activating_enz"/>
    <property type="match status" value="1"/>
</dbReference>
<dbReference type="Pfam" id="PF00037">
    <property type="entry name" value="Fer4"/>
    <property type="match status" value="1"/>
</dbReference>
<dbReference type="SUPFAM" id="SSF102114">
    <property type="entry name" value="Radical SAM enzymes"/>
    <property type="match status" value="1"/>
</dbReference>
<dbReference type="InterPro" id="IPR058240">
    <property type="entry name" value="rSAM_sf"/>
</dbReference>
<dbReference type="GO" id="GO:0046872">
    <property type="term" value="F:metal ion binding"/>
    <property type="evidence" value="ECO:0007669"/>
    <property type="project" value="UniProtKB-KW"/>
</dbReference>
<dbReference type="PROSITE" id="PS51918">
    <property type="entry name" value="RADICAL_SAM"/>
    <property type="match status" value="1"/>
</dbReference>
<evidence type="ECO:0000256" key="5">
    <source>
        <dbReference type="ARBA" id="ARBA00023004"/>
    </source>
</evidence>
<evidence type="ECO:0000256" key="1">
    <source>
        <dbReference type="ARBA" id="ARBA00001966"/>
    </source>
</evidence>
<dbReference type="InterPro" id="IPR034457">
    <property type="entry name" value="Organic_radical-activating"/>
</dbReference>
<dbReference type="PANTHER" id="PTHR30352">
    <property type="entry name" value="PYRUVATE FORMATE-LYASE-ACTIVATING ENZYME"/>
    <property type="match status" value="1"/>
</dbReference>
<dbReference type="InterPro" id="IPR017900">
    <property type="entry name" value="4Fe4S_Fe_S_CS"/>
</dbReference>
<dbReference type="Gene3D" id="3.30.70.20">
    <property type="match status" value="1"/>
</dbReference>
<evidence type="ECO:0000256" key="6">
    <source>
        <dbReference type="ARBA" id="ARBA00023014"/>
    </source>
</evidence>
<dbReference type="EMBL" id="QRWX01000002">
    <property type="protein sequence ID" value="RGT56165.1"/>
    <property type="molecule type" value="Genomic_DNA"/>
</dbReference>
<dbReference type="PANTHER" id="PTHR30352:SF13">
    <property type="entry name" value="GLYCYL-RADICAL ENZYME ACTIVATING ENZYME YJJW-RELATED"/>
    <property type="match status" value="1"/>
</dbReference>
<dbReference type="PROSITE" id="PS51379">
    <property type="entry name" value="4FE4S_FER_2"/>
    <property type="match status" value="2"/>
</dbReference>
<keyword evidence="4" id="KW-0479">Metal-binding</keyword>
<protein>
    <submittedName>
        <fullName evidence="10">YjjW family glycine radical enzyme activase</fullName>
    </submittedName>
</protein>
<dbReference type="InterPro" id="IPR013785">
    <property type="entry name" value="Aldolase_TIM"/>
</dbReference>
<name>A0A412PEV7_9FIRM</name>
<evidence type="ECO:0000313" key="11">
    <source>
        <dbReference type="Proteomes" id="UP000284731"/>
    </source>
</evidence>
<evidence type="ECO:0000259" key="8">
    <source>
        <dbReference type="PROSITE" id="PS51379"/>
    </source>
</evidence>
<dbReference type="CDD" id="cd01335">
    <property type="entry name" value="Radical_SAM"/>
    <property type="match status" value="1"/>
</dbReference>
<dbReference type="PIRSF" id="PIRSF000371">
    <property type="entry name" value="PFL_act_enz"/>
    <property type="match status" value="1"/>
</dbReference>
<dbReference type="Proteomes" id="UP000284731">
    <property type="component" value="Unassembled WGS sequence"/>
</dbReference>
<sequence>MATAPINKIIEFSNVDGPGNRTSIFVQKCPFKCLYCHNPETIHMCVHCGVCVETCPKKGEALEIINGKVIWHKDKCIDCDTCIHVCPHLSSPKITEMTADDVIEQLKPLFPYIQGITVSGGECTNYPEFLTELFTKVHTYNKTCFLDSNGAYLYEQMPELMAVTDAVMLDVKAWNKSWHEKLTGISNENVLRNLKWLQEHDKLYEVRTVCMPNMHDDNLTTALRVVSNLDPNIRYKLIKYRPFGVRKEGLRKLGNTITTDEEIQLLKVACEEHGAKNVIII</sequence>
<dbReference type="GO" id="GO:0016491">
    <property type="term" value="F:oxidoreductase activity"/>
    <property type="evidence" value="ECO:0007669"/>
    <property type="project" value="InterPro"/>
</dbReference>
<feature type="domain" description="4Fe-4S ferredoxin-type" evidence="8">
    <location>
        <begin position="67"/>
        <end position="97"/>
    </location>
</feature>
<dbReference type="SFLD" id="SFLDG01118">
    <property type="entry name" value="activating_enzymes__group_2"/>
    <property type="match status" value="1"/>
</dbReference>
<dbReference type="InterPro" id="IPR040074">
    <property type="entry name" value="BssD/PflA/YjjW"/>
</dbReference>
<dbReference type="AlphaFoldDB" id="A0A412PEV7"/>
<dbReference type="GO" id="GO:0051539">
    <property type="term" value="F:4 iron, 4 sulfur cluster binding"/>
    <property type="evidence" value="ECO:0007669"/>
    <property type="project" value="UniProtKB-KW"/>
</dbReference>
<evidence type="ECO:0000256" key="3">
    <source>
        <dbReference type="ARBA" id="ARBA00022691"/>
    </source>
</evidence>
<accession>A0A412PEV7</accession>
<dbReference type="InterPro" id="IPR007197">
    <property type="entry name" value="rSAM"/>
</dbReference>
<keyword evidence="5" id="KW-0408">Iron</keyword>
<gene>
    <name evidence="10" type="primary">yjjW</name>
    <name evidence="10" type="ORF">DWX20_04985</name>
</gene>